<dbReference type="Proteomes" id="UP000682733">
    <property type="component" value="Unassembled WGS sequence"/>
</dbReference>
<evidence type="ECO:0000256" key="1">
    <source>
        <dbReference type="SAM" id="MobiDB-lite"/>
    </source>
</evidence>
<sequence>ESFFRRAARDRGHKSNSSRAYTTKRTSTRGSYAWPRFYAPAIINESRMDL</sequence>
<feature type="region of interest" description="Disordered" evidence="1">
    <location>
        <begin position="1"/>
        <end position="28"/>
    </location>
</feature>
<dbReference type="AlphaFoldDB" id="A0A8S2KFW4"/>
<reference evidence="3" key="1">
    <citation type="submission" date="2021-02" db="EMBL/GenBank/DDBJ databases">
        <authorList>
            <person name="Nowell W R."/>
        </authorList>
    </citation>
    <scope>NUCLEOTIDE SEQUENCE</scope>
</reference>
<evidence type="ECO:0000313" key="3">
    <source>
        <dbReference type="EMBL" id="CAF3849292.1"/>
    </source>
</evidence>
<organism evidence="3 4">
    <name type="scientific">Didymodactylos carnosus</name>
    <dbReference type="NCBI Taxonomy" id="1234261"/>
    <lineage>
        <taxon>Eukaryota</taxon>
        <taxon>Metazoa</taxon>
        <taxon>Spiralia</taxon>
        <taxon>Gnathifera</taxon>
        <taxon>Rotifera</taxon>
        <taxon>Eurotatoria</taxon>
        <taxon>Bdelloidea</taxon>
        <taxon>Philodinida</taxon>
        <taxon>Philodinidae</taxon>
        <taxon>Didymodactylos</taxon>
    </lineage>
</organism>
<evidence type="ECO:0000313" key="4">
    <source>
        <dbReference type="Proteomes" id="UP000682733"/>
    </source>
</evidence>
<accession>A0A8S2KFW4</accession>
<proteinExistence type="predicted"/>
<feature type="compositionally biased region" description="Basic residues" evidence="1">
    <location>
        <begin position="1"/>
        <end position="16"/>
    </location>
</feature>
<protein>
    <submittedName>
        <fullName evidence="3">Uncharacterized protein</fullName>
    </submittedName>
</protein>
<feature type="non-terminal residue" evidence="3">
    <location>
        <position position="1"/>
    </location>
</feature>
<feature type="compositionally biased region" description="Polar residues" evidence="1">
    <location>
        <begin position="17"/>
        <end position="28"/>
    </location>
</feature>
<gene>
    <name evidence="2" type="ORF">OVA965_LOCUS18645</name>
    <name evidence="3" type="ORF">TMI583_LOCUS18658</name>
</gene>
<dbReference type="EMBL" id="CAJNOK010009338">
    <property type="protein sequence ID" value="CAF1086966.1"/>
    <property type="molecule type" value="Genomic_DNA"/>
</dbReference>
<dbReference type="Proteomes" id="UP000677228">
    <property type="component" value="Unassembled WGS sequence"/>
</dbReference>
<evidence type="ECO:0000313" key="2">
    <source>
        <dbReference type="EMBL" id="CAF1086966.1"/>
    </source>
</evidence>
<name>A0A8S2KFW4_9BILA</name>
<comment type="caution">
    <text evidence="3">The sequence shown here is derived from an EMBL/GenBank/DDBJ whole genome shotgun (WGS) entry which is preliminary data.</text>
</comment>
<dbReference type="EMBL" id="CAJOBA010009356">
    <property type="protein sequence ID" value="CAF3849292.1"/>
    <property type="molecule type" value="Genomic_DNA"/>
</dbReference>